<keyword evidence="2" id="KW-1185">Reference proteome</keyword>
<accession>A0A2I1HB45</accession>
<dbReference type="EMBL" id="LLXI01002064">
    <property type="protein sequence ID" value="PKY56103.1"/>
    <property type="molecule type" value="Genomic_DNA"/>
</dbReference>
<dbReference type="VEuPathDB" id="FungiDB:RhiirA1_476128"/>
<dbReference type="OrthoDB" id="2382204at2759"/>
<comment type="caution">
    <text evidence="1">The sequence shown here is derived from an EMBL/GenBank/DDBJ whole genome shotgun (WGS) entry which is preliminary data.</text>
</comment>
<proteinExistence type="predicted"/>
<sequence>MSNNDKRTCEFDSNKCNGKISKVEDKVSILKTNIGIISYGMLLCKFHYNKFIHNENYRLEKMLLVCSHPKYDEYRSQSNYNANKKPKKLSLEKVPKRLTSILQLDENSKICSLCRRKTDNDPDYTVLKLKRI</sequence>
<name>A0A2I1HB45_9GLOM</name>
<dbReference type="Proteomes" id="UP000234323">
    <property type="component" value="Unassembled WGS sequence"/>
</dbReference>
<organism evidence="1 2">
    <name type="scientific">Rhizophagus irregularis</name>
    <dbReference type="NCBI Taxonomy" id="588596"/>
    <lineage>
        <taxon>Eukaryota</taxon>
        <taxon>Fungi</taxon>
        <taxon>Fungi incertae sedis</taxon>
        <taxon>Mucoromycota</taxon>
        <taxon>Glomeromycotina</taxon>
        <taxon>Glomeromycetes</taxon>
        <taxon>Glomerales</taxon>
        <taxon>Glomeraceae</taxon>
        <taxon>Rhizophagus</taxon>
    </lineage>
</organism>
<reference evidence="1 2" key="1">
    <citation type="submission" date="2015-10" db="EMBL/GenBank/DDBJ databases">
        <title>Genome analyses suggest a sexual origin of heterokaryosis in a supposedly ancient asexual fungus.</title>
        <authorList>
            <person name="Ropars J."/>
            <person name="Sedzielewska K."/>
            <person name="Noel J."/>
            <person name="Charron P."/>
            <person name="Farinelli L."/>
            <person name="Marton T."/>
            <person name="Kruger M."/>
            <person name="Pelin A."/>
            <person name="Brachmann A."/>
            <person name="Corradi N."/>
        </authorList>
    </citation>
    <scope>NUCLEOTIDE SEQUENCE [LARGE SCALE GENOMIC DNA]</scope>
    <source>
        <strain evidence="1 2">A4</strain>
    </source>
</reference>
<gene>
    <name evidence="1" type="ORF">RhiirA4_476148</name>
</gene>
<evidence type="ECO:0000313" key="1">
    <source>
        <dbReference type="EMBL" id="PKY56103.1"/>
    </source>
</evidence>
<protein>
    <submittedName>
        <fullName evidence="1">Uncharacterized protein</fullName>
    </submittedName>
</protein>
<dbReference type="AlphaFoldDB" id="A0A2I1HB45"/>
<evidence type="ECO:0000313" key="2">
    <source>
        <dbReference type="Proteomes" id="UP000234323"/>
    </source>
</evidence>